<reference evidence="3" key="1">
    <citation type="submission" date="2023-07" db="EMBL/GenBank/DDBJ databases">
        <title>Novel Mycoplasma species identified in domestic and wild animals.</title>
        <authorList>
            <person name="Volokhov D.V."/>
            <person name="Furtak V.A."/>
            <person name="Zagorodnyaya T.A."/>
        </authorList>
    </citation>
    <scope>NUCLEOTIDE SEQUENCE [LARGE SCALE GENOMIC DNA]</scope>
    <source>
        <strain evidence="3">92-19</strain>
    </source>
</reference>
<keyword evidence="1" id="KW-0812">Transmembrane</keyword>
<sequence length="86" mass="10218">MKLIYHVVGYIQLLTTIFTFLFALLSVGSVLYLSTYGTWTMDNIVQWDDFWNYTRPFPLFFLFLFIAVSTHYILIPLDKHLKTKES</sequence>
<feature type="transmembrane region" description="Helical" evidence="1">
    <location>
        <begin position="7"/>
        <end position="33"/>
    </location>
</feature>
<evidence type="ECO:0000313" key="2">
    <source>
        <dbReference type="EMBL" id="MCU0105141.1"/>
    </source>
</evidence>
<dbReference type="RefSeq" id="WP_262096409.1">
    <property type="nucleotide sequence ID" value="NZ_JAOEGN010000009.1"/>
</dbReference>
<accession>A0ABT2PW07</accession>
<dbReference type="Proteomes" id="UP001209076">
    <property type="component" value="Unassembled WGS sequence"/>
</dbReference>
<comment type="caution">
    <text evidence="2">The sequence shown here is derived from an EMBL/GenBank/DDBJ whole genome shotgun (WGS) entry which is preliminary data.</text>
</comment>
<keyword evidence="1" id="KW-1133">Transmembrane helix</keyword>
<feature type="transmembrane region" description="Helical" evidence="1">
    <location>
        <begin position="57"/>
        <end position="75"/>
    </location>
</feature>
<proteinExistence type="predicted"/>
<gene>
    <name evidence="2" type="ORF">N7603_05675</name>
</gene>
<evidence type="ECO:0000313" key="3">
    <source>
        <dbReference type="Proteomes" id="UP001209076"/>
    </source>
</evidence>
<evidence type="ECO:0000256" key="1">
    <source>
        <dbReference type="SAM" id="Phobius"/>
    </source>
</evidence>
<name>A0ABT2PW07_9MOLU</name>
<dbReference type="EMBL" id="JAOEGN010000009">
    <property type="protein sequence ID" value="MCU0105141.1"/>
    <property type="molecule type" value="Genomic_DNA"/>
</dbReference>
<protein>
    <submittedName>
        <fullName evidence="2">Uncharacterized protein</fullName>
    </submittedName>
</protein>
<keyword evidence="3" id="KW-1185">Reference proteome</keyword>
<organism evidence="2 3">
    <name type="scientific">Paracholeplasma vituli</name>
    <dbReference type="NCBI Taxonomy" id="69473"/>
    <lineage>
        <taxon>Bacteria</taxon>
        <taxon>Bacillati</taxon>
        <taxon>Mycoplasmatota</taxon>
        <taxon>Mollicutes</taxon>
        <taxon>Acholeplasmatales</taxon>
        <taxon>Acholeplasmataceae</taxon>
        <taxon>Paracholeplasma</taxon>
    </lineage>
</organism>
<keyword evidence="1" id="KW-0472">Membrane</keyword>